<dbReference type="PANTHER" id="PTHR47234:SF2">
    <property type="entry name" value="TONB-DEPENDENT RECEPTOR"/>
    <property type="match status" value="1"/>
</dbReference>
<evidence type="ECO:0000256" key="12">
    <source>
        <dbReference type="SAM" id="SignalP"/>
    </source>
</evidence>
<evidence type="ECO:0000256" key="5">
    <source>
        <dbReference type="ARBA" id="ARBA00022729"/>
    </source>
</evidence>
<gene>
    <name evidence="15" type="ORF">C7S18_21435</name>
</gene>
<reference evidence="15 16" key="1">
    <citation type="submission" date="2018-03" db="EMBL/GenBank/DDBJ databases">
        <title>Ahniella affigens gen. nov., sp. nov., a gammaproteobacterium isolated from sandy soil near a stream.</title>
        <authorList>
            <person name="Ko Y."/>
            <person name="Kim J.-H."/>
        </authorList>
    </citation>
    <scope>NUCLEOTIDE SEQUENCE [LARGE SCALE GENOMIC DNA]</scope>
    <source>
        <strain evidence="15 16">D13</strain>
    </source>
</reference>
<evidence type="ECO:0000259" key="13">
    <source>
        <dbReference type="Pfam" id="PF00593"/>
    </source>
</evidence>
<dbReference type="InterPro" id="IPR010916">
    <property type="entry name" value="TonB_box_CS"/>
</dbReference>
<dbReference type="InterPro" id="IPR000531">
    <property type="entry name" value="Beta-barrel_TonB"/>
</dbReference>
<keyword evidence="15" id="KW-0675">Receptor</keyword>
<dbReference type="RefSeq" id="WP_106893494.1">
    <property type="nucleotide sequence ID" value="NZ_CP027860.1"/>
</dbReference>
<evidence type="ECO:0000256" key="1">
    <source>
        <dbReference type="ARBA" id="ARBA00004571"/>
    </source>
</evidence>
<dbReference type="EMBL" id="CP027860">
    <property type="protein sequence ID" value="AVP99577.1"/>
    <property type="molecule type" value="Genomic_DNA"/>
</dbReference>
<evidence type="ECO:0000256" key="4">
    <source>
        <dbReference type="ARBA" id="ARBA00022692"/>
    </source>
</evidence>
<evidence type="ECO:0000256" key="10">
    <source>
        <dbReference type="PROSITE-ProRule" id="PRU10143"/>
    </source>
</evidence>
<evidence type="ECO:0000256" key="6">
    <source>
        <dbReference type="ARBA" id="ARBA00023077"/>
    </source>
</evidence>
<organism evidence="15 16">
    <name type="scientific">Ahniella affigens</name>
    <dbReference type="NCBI Taxonomy" id="2021234"/>
    <lineage>
        <taxon>Bacteria</taxon>
        <taxon>Pseudomonadati</taxon>
        <taxon>Pseudomonadota</taxon>
        <taxon>Gammaproteobacteria</taxon>
        <taxon>Lysobacterales</taxon>
        <taxon>Rhodanobacteraceae</taxon>
        <taxon>Ahniella</taxon>
    </lineage>
</organism>
<keyword evidence="3 9" id="KW-1134">Transmembrane beta strand</keyword>
<dbReference type="CDD" id="cd01347">
    <property type="entry name" value="ligand_gated_channel"/>
    <property type="match status" value="1"/>
</dbReference>
<comment type="similarity">
    <text evidence="9 11">Belongs to the TonB-dependent receptor family.</text>
</comment>
<keyword evidence="6 10" id="KW-0798">TonB box</keyword>
<dbReference type="OrthoDB" id="6276154at2"/>
<evidence type="ECO:0000256" key="11">
    <source>
        <dbReference type="RuleBase" id="RU003357"/>
    </source>
</evidence>
<dbReference type="Proteomes" id="UP000241074">
    <property type="component" value="Chromosome"/>
</dbReference>
<protein>
    <submittedName>
        <fullName evidence="15">TonB-dependent receptor</fullName>
    </submittedName>
</protein>
<proteinExistence type="inferred from homology"/>
<dbReference type="InterPro" id="IPR037066">
    <property type="entry name" value="Plug_dom_sf"/>
</dbReference>
<keyword evidence="8 9" id="KW-0998">Cell outer membrane</keyword>
<evidence type="ECO:0000259" key="14">
    <source>
        <dbReference type="Pfam" id="PF07715"/>
    </source>
</evidence>
<evidence type="ECO:0000313" key="15">
    <source>
        <dbReference type="EMBL" id="AVP99577.1"/>
    </source>
</evidence>
<evidence type="ECO:0000256" key="8">
    <source>
        <dbReference type="ARBA" id="ARBA00023237"/>
    </source>
</evidence>
<sequence>MRKQHCLSQAIRIGLLALSAGIMMDSALAQDDQDETELETIVVTGSRIKRADIEGALPVRVIDRAQIEASGEVSVAELMRSSTYASFGNFNPRSGSSGQNQADIDLRGLGSRRTLVLVDGRRIPSSPFAGSTTNLNTLPLAAVERIEILSDGASAIYGSDAIGGVVNVITRKDFQGAELTYGRGFTKVDGSDTEAGSAAFGAAGDRGRVMASASFDKRDISFARDMIGGDVRGSSVFANNYRLANAAGTGPTGAFIPFPGYACDDENFFFTNPGGAGNTCAYNFNAIAANAASSDNKSLVVSGEYEINDNWSTYLNSSVAMNSSFGRFAPVPAEVFVPENSPNDPVPGDGRGAFVRHRFAAAGNRDNTVDERATDLLIGFKGRIADRVDLEFGARLFEDQSYELGRNYIVRPIAEQYLTDGSYDLRDPFGNSQDILNAIKATVNRDGHWRSEEVFGSAAMDLFEMAGGASSVAFGAEWRSEDFKDQYDSLSEAGVVEGSAGNSSAGTRLARAAYFEWLFPISDNLEVTAAGRFDSYSDYGSDFSPKVAFRWQPLDSFTVRGSFGQGFAAPPLSYLSSGRSFSAESVIDLQSCLSFGRTDCAGNPQVQVDAFRIGNDQLDSELSDQYSLGFAADPFEWLELTLDYYRTQIENRIVSFAAQTIVDRSLDPTRGPIPAGLGVTRDPVTGGIVELLIGFGNEGDLKTDGLDLGLSTRFDFGNAGELRSNLQVSYVHSYTLNDGENLAGSFATPDIRAALQNTWSLGDFEVNAFSNFIRGTEPDSLHVAIGGLSTHDLQVAWNAPWNGKLALGVENLFDKYPSLDSRFDGQPYNTYLYDAYGRTPYFRYTQSF</sequence>
<dbReference type="PANTHER" id="PTHR47234">
    <property type="match status" value="1"/>
</dbReference>
<dbReference type="Gene3D" id="2.40.170.20">
    <property type="entry name" value="TonB-dependent receptor, beta-barrel domain"/>
    <property type="match status" value="1"/>
</dbReference>
<dbReference type="Pfam" id="PF07715">
    <property type="entry name" value="Plug"/>
    <property type="match status" value="1"/>
</dbReference>
<dbReference type="Gene3D" id="2.170.130.10">
    <property type="entry name" value="TonB-dependent receptor, plug domain"/>
    <property type="match status" value="1"/>
</dbReference>
<keyword evidence="7 9" id="KW-0472">Membrane</keyword>
<dbReference type="SUPFAM" id="SSF56935">
    <property type="entry name" value="Porins"/>
    <property type="match status" value="1"/>
</dbReference>
<evidence type="ECO:0000256" key="7">
    <source>
        <dbReference type="ARBA" id="ARBA00023136"/>
    </source>
</evidence>
<dbReference type="KEGG" id="xba:C7S18_21435"/>
<feature type="short sequence motif" description="TonB box" evidence="10">
    <location>
        <begin position="40"/>
        <end position="46"/>
    </location>
</feature>
<evidence type="ECO:0000256" key="3">
    <source>
        <dbReference type="ARBA" id="ARBA00022452"/>
    </source>
</evidence>
<dbReference type="InterPro" id="IPR036942">
    <property type="entry name" value="Beta-barrel_TonB_sf"/>
</dbReference>
<dbReference type="InterPro" id="IPR012910">
    <property type="entry name" value="Plug_dom"/>
</dbReference>
<dbReference type="AlphaFoldDB" id="A0A2P1PXL0"/>
<dbReference type="Pfam" id="PF00593">
    <property type="entry name" value="TonB_dep_Rec_b-barrel"/>
    <property type="match status" value="1"/>
</dbReference>
<accession>A0A2P1PXL0</accession>
<feature type="domain" description="TonB-dependent receptor-like beta-barrel" evidence="13">
    <location>
        <begin position="368"/>
        <end position="812"/>
    </location>
</feature>
<feature type="signal peptide" evidence="12">
    <location>
        <begin position="1"/>
        <end position="29"/>
    </location>
</feature>
<dbReference type="GO" id="GO:0009279">
    <property type="term" value="C:cell outer membrane"/>
    <property type="evidence" value="ECO:0007669"/>
    <property type="project" value="UniProtKB-SubCell"/>
</dbReference>
<keyword evidence="4 9" id="KW-0812">Transmembrane</keyword>
<evidence type="ECO:0000256" key="9">
    <source>
        <dbReference type="PROSITE-ProRule" id="PRU01360"/>
    </source>
</evidence>
<dbReference type="PROSITE" id="PS52016">
    <property type="entry name" value="TONB_DEPENDENT_REC_3"/>
    <property type="match status" value="1"/>
</dbReference>
<keyword evidence="16" id="KW-1185">Reference proteome</keyword>
<feature type="domain" description="TonB-dependent receptor plug" evidence="14">
    <location>
        <begin position="57"/>
        <end position="165"/>
    </location>
</feature>
<dbReference type="PROSITE" id="PS00430">
    <property type="entry name" value="TONB_DEPENDENT_REC_1"/>
    <property type="match status" value="1"/>
</dbReference>
<evidence type="ECO:0000313" key="16">
    <source>
        <dbReference type="Proteomes" id="UP000241074"/>
    </source>
</evidence>
<evidence type="ECO:0000256" key="2">
    <source>
        <dbReference type="ARBA" id="ARBA00022448"/>
    </source>
</evidence>
<name>A0A2P1PXL0_9GAMM</name>
<keyword evidence="2 9" id="KW-0813">Transport</keyword>
<keyword evidence="5 12" id="KW-0732">Signal</keyword>
<comment type="subcellular location">
    <subcellularLocation>
        <location evidence="1 9">Cell outer membrane</location>
        <topology evidence="1 9">Multi-pass membrane protein</topology>
    </subcellularLocation>
</comment>
<feature type="chain" id="PRO_5015190014" evidence="12">
    <location>
        <begin position="30"/>
        <end position="848"/>
    </location>
</feature>
<reference evidence="15 16" key="2">
    <citation type="submission" date="2018-03" db="EMBL/GenBank/DDBJ databases">
        <authorList>
            <person name="Keele B.F."/>
        </authorList>
    </citation>
    <scope>NUCLEOTIDE SEQUENCE [LARGE SCALE GENOMIC DNA]</scope>
    <source>
        <strain evidence="15 16">D13</strain>
    </source>
</reference>
<dbReference type="InterPro" id="IPR039426">
    <property type="entry name" value="TonB-dep_rcpt-like"/>
</dbReference>